<accession>A0A5D8Z8R6</accession>
<dbReference type="Pfam" id="PF00005">
    <property type="entry name" value="ABC_tran"/>
    <property type="match status" value="1"/>
</dbReference>
<evidence type="ECO:0000259" key="3">
    <source>
        <dbReference type="PROSITE" id="PS50893"/>
    </source>
</evidence>
<dbReference type="GO" id="GO:0140359">
    <property type="term" value="F:ABC-type transporter activity"/>
    <property type="evidence" value="ECO:0007669"/>
    <property type="project" value="InterPro"/>
</dbReference>
<dbReference type="AlphaFoldDB" id="A0A5D8Z8R6"/>
<reference evidence="4 5" key="1">
    <citation type="submission" date="2019-08" db="EMBL/GenBank/DDBJ databases">
        <title>Draft genome sequence of Lysobacter sp. UKS-15.</title>
        <authorList>
            <person name="Im W.-T."/>
        </authorList>
    </citation>
    <scope>NUCLEOTIDE SEQUENCE [LARGE SCALE GENOMIC DNA]</scope>
    <source>
        <strain evidence="4 5">UKS-15</strain>
    </source>
</reference>
<keyword evidence="1" id="KW-0547">Nucleotide-binding</keyword>
<evidence type="ECO:0000313" key="5">
    <source>
        <dbReference type="Proteomes" id="UP000323164"/>
    </source>
</evidence>
<keyword evidence="5" id="KW-1185">Reference proteome</keyword>
<dbReference type="SMART" id="SM00382">
    <property type="entry name" value="AAA"/>
    <property type="match status" value="1"/>
</dbReference>
<dbReference type="PANTHER" id="PTHR46743">
    <property type="entry name" value="TEICHOIC ACIDS EXPORT ATP-BINDING PROTEIN TAGH"/>
    <property type="match status" value="1"/>
</dbReference>
<organism evidence="4 5">
    <name type="scientific">Cognatilysobacter lacus</name>
    <dbReference type="NCBI Taxonomy" id="1643323"/>
    <lineage>
        <taxon>Bacteria</taxon>
        <taxon>Pseudomonadati</taxon>
        <taxon>Pseudomonadota</taxon>
        <taxon>Gammaproteobacteria</taxon>
        <taxon>Lysobacterales</taxon>
        <taxon>Lysobacteraceae</taxon>
        <taxon>Cognatilysobacter</taxon>
    </lineage>
</organism>
<dbReference type="GO" id="GO:0016020">
    <property type="term" value="C:membrane"/>
    <property type="evidence" value="ECO:0007669"/>
    <property type="project" value="InterPro"/>
</dbReference>
<dbReference type="InterPro" id="IPR050683">
    <property type="entry name" value="Bact_Polysacc_Export_ATP-bd"/>
</dbReference>
<evidence type="ECO:0000313" key="4">
    <source>
        <dbReference type="EMBL" id="TZF91219.1"/>
    </source>
</evidence>
<dbReference type="InterPro" id="IPR017871">
    <property type="entry name" value="ABC_transporter-like_CS"/>
</dbReference>
<protein>
    <submittedName>
        <fullName evidence="4">ABC transporter ATP-binding protein</fullName>
    </submittedName>
</protein>
<dbReference type="GO" id="GO:0016887">
    <property type="term" value="F:ATP hydrolysis activity"/>
    <property type="evidence" value="ECO:0007669"/>
    <property type="project" value="InterPro"/>
</dbReference>
<dbReference type="PROSITE" id="PS00211">
    <property type="entry name" value="ABC_TRANSPORTER_1"/>
    <property type="match status" value="1"/>
</dbReference>
<dbReference type="PANTHER" id="PTHR46743:SF3">
    <property type="entry name" value="ABC-TYPE POLYSACCHARIDE_POLYOL PHOSPHATE TRANSPORT SYSTEM, ATPASE COMPONENT"/>
    <property type="match status" value="1"/>
</dbReference>
<name>A0A5D8Z8R6_9GAMM</name>
<dbReference type="RefSeq" id="WP_149351768.1">
    <property type="nucleotide sequence ID" value="NZ_VTRV01000014.1"/>
</dbReference>
<dbReference type="Proteomes" id="UP000323164">
    <property type="component" value="Unassembled WGS sequence"/>
</dbReference>
<dbReference type="CDD" id="cd03220">
    <property type="entry name" value="ABC_KpsT_Wzt"/>
    <property type="match status" value="1"/>
</dbReference>
<dbReference type="InterPro" id="IPR015860">
    <property type="entry name" value="ABC_transpr_TagH-like"/>
</dbReference>
<dbReference type="InterPro" id="IPR027417">
    <property type="entry name" value="P-loop_NTPase"/>
</dbReference>
<comment type="caution">
    <text evidence="4">The sequence shown here is derived from an EMBL/GenBank/DDBJ whole genome shotgun (WGS) entry which is preliminary data.</text>
</comment>
<dbReference type="Gene3D" id="3.40.50.300">
    <property type="entry name" value="P-loop containing nucleotide triphosphate hydrolases"/>
    <property type="match status" value="1"/>
</dbReference>
<dbReference type="GO" id="GO:0005524">
    <property type="term" value="F:ATP binding"/>
    <property type="evidence" value="ECO:0007669"/>
    <property type="project" value="UniProtKB-KW"/>
</dbReference>
<feature type="domain" description="ABC transporter" evidence="3">
    <location>
        <begin position="34"/>
        <end position="252"/>
    </location>
</feature>
<proteinExistence type="predicted"/>
<dbReference type="InterPro" id="IPR003593">
    <property type="entry name" value="AAA+_ATPase"/>
</dbReference>
<dbReference type="EMBL" id="VTRV01000014">
    <property type="protein sequence ID" value="TZF91219.1"/>
    <property type="molecule type" value="Genomic_DNA"/>
</dbReference>
<gene>
    <name evidence="4" type="ORF">FW784_02430</name>
</gene>
<dbReference type="OrthoDB" id="9778870at2"/>
<evidence type="ECO:0000256" key="2">
    <source>
        <dbReference type="ARBA" id="ARBA00022840"/>
    </source>
</evidence>
<dbReference type="SUPFAM" id="SSF52540">
    <property type="entry name" value="P-loop containing nucleoside triphosphate hydrolases"/>
    <property type="match status" value="1"/>
</dbReference>
<sequence>MPSISIANCDLQLPIYGTINRSFKGAVLSSATGGRIASASRNVTVVQALKDISLEIRSGDRVGLMGHNGSGKTSLLRLMSGIYEPTAGRVHVEGKVSSFINLGLGLDHEATGYENILLCGLMFGLRHGEIRSLTPSIAEFSGLADFLDMPVRTYSSGMLMRLVFSIVTSVHAEILLMDEWLSVGDADFVAHAESRLNSLVDAAGILVLASHSEETIRAHCNMIVRLEHGEIVSVERLPALDTAVPESPQQTA</sequence>
<dbReference type="PROSITE" id="PS50893">
    <property type="entry name" value="ABC_TRANSPORTER_2"/>
    <property type="match status" value="1"/>
</dbReference>
<keyword evidence="2 4" id="KW-0067">ATP-binding</keyword>
<dbReference type="InterPro" id="IPR003439">
    <property type="entry name" value="ABC_transporter-like_ATP-bd"/>
</dbReference>
<evidence type="ECO:0000256" key="1">
    <source>
        <dbReference type="ARBA" id="ARBA00022741"/>
    </source>
</evidence>